<evidence type="ECO:0000256" key="5">
    <source>
        <dbReference type="ARBA" id="ARBA00023274"/>
    </source>
</evidence>
<dbReference type="InterPro" id="IPR020814">
    <property type="entry name" value="Ribosomal_S6_plastid/chlpt"/>
</dbReference>
<dbReference type="Proteomes" id="UP000075683">
    <property type="component" value="Unassembled WGS sequence"/>
</dbReference>
<dbReference type="EMBL" id="QEWE01000015">
    <property type="protein sequence ID" value="REJ28904.1"/>
    <property type="molecule type" value="Genomic_DNA"/>
</dbReference>
<dbReference type="InterPro" id="IPR000529">
    <property type="entry name" value="Ribosomal_bS6"/>
</dbReference>
<dbReference type="GO" id="GO:0006412">
    <property type="term" value="P:translation"/>
    <property type="evidence" value="ECO:0007669"/>
    <property type="project" value="UniProtKB-UniRule"/>
</dbReference>
<evidence type="ECO:0000313" key="11">
    <source>
        <dbReference type="Proteomes" id="UP000075683"/>
    </source>
</evidence>
<dbReference type="GO" id="GO:0070181">
    <property type="term" value="F:small ribosomal subunit rRNA binding"/>
    <property type="evidence" value="ECO:0007669"/>
    <property type="project" value="TreeGrafter"/>
</dbReference>
<evidence type="ECO:0000256" key="2">
    <source>
        <dbReference type="ARBA" id="ARBA00022730"/>
    </source>
</evidence>
<dbReference type="SUPFAM" id="SSF54995">
    <property type="entry name" value="Ribosomal protein S6"/>
    <property type="match status" value="1"/>
</dbReference>
<dbReference type="GO" id="GO:1990904">
    <property type="term" value="C:ribonucleoprotein complex"/>
    <property type="evidence" value="ECO:0007669"/>
    <property type="project" value="UniProtKB-KW"/>
</dbReference>
<dbReference type="PANTHER" id="PTHR21011">
    <property type="entry name" value="MITOCHONDRIAL 28S RIBOSOMAL PROTEIN S6"/>
    <property type="match status" value="1"/>
</dbReference>
<evidence type="ECO:0000313" key="12">
    <source>
        <dbReference type="Proteomes" id="UP000257014"/>
    </source>
</evidence>
<dbReference type="PROSITE" id="PS01048">
    <property type="entry name" value="RIBOSOMAL_S6"/>
    <property type="match status" value="1"/>
</dbReference>
<evidence type="ECO:0000256" key="1">
    <source>
        <dbReference type="ARBA" id="ARBA00009512"/>
    </source>
</evidence>
<dbReference type="AlphaFoldDB" id="A0A150LIL0"/>
<dbReference type="Pfam" id="PF01250">
    <property type="entry name" value="Ribosomal_S6"/>
    <property type="match status" value="1"/>
</dbReference>
<dbReference type="InterPro" id="IPR014717">
    <property type="entry name" value="Transl_elong_EF1B/ribsomal_bS6"/>
</dbReference>
<dbReference type="STRING" id="301148.B4135_3107"/>
<dbReference type="GO" id="GO:0005840">
    <property type="term" value="C:ribosome"/>
    <property type="evidence" value="ECO:0007669"/>
    <property type="project" value="UniProtKB-KW"/>
</dbReference>
<dbReference type="InterPro" id="IPR020815">
    <property type="entry name" value="Ribosomal_bS6_CS"/>
</dbReference>
<evidence type="ECO:0000313" key="9">
    <source>
        <dbReference type="EMBL" id="KYD12193.1"/>
    </source>
</evidence>
<dbReference type="GO" id="GO:0003735">
    <property type="term" value="F:structural constituent of ribosome"/>
    <property type="evidence" value="ECO:0007669"/>
    <property type="project" value="InterPro"/>
</dbReference>
<dbReference type="CDD" id="cd00473">
    <property type="entry name" value="bS6"/>
    <property type="match status" value="1"/>
</dbReference>
<dbReference type="Proteomes" id="UP000257014">
    <property type="component" value="Unassembled WGS sequence"/>
</dbReference>
<keyword evidence="3 8" id="KW-0694">RNA-binding</keyword>
<comment type="caution">
    <text evidence="9">The sequence shown here is derived from an EMBL/GenBank/DDBJ whole genome shotgun (WGS) entry which is preliminary data.</text>
</comment>
<comment type="function">
    <text evidence="6 8">Binds together with bS18 to 16S ribosomal RNA.</text>
</comment>
<organism evidence="9 11">
    <name type="scientific">Caldibacillus debilis</name>
    <dbReference type="NCBI Taxonomy" id="301148"/>
    <lineage>
        <taxon>Bacteria</taxon>
        <taxon>Bacillati</taxon>
        <taxon>Bacillota</taxon>
        <taxon>Bacilli</taxon>
        <taxon>Bacillales</taxon>
        <taxon>Bacillaceae</taxon>
        <taxon>Caldibacillus</taxon>
    </lineage>
</organism>
<evidence type="ECO:0000256" key="8">
    <source>
        <dbReference type="HAMAP-Rule" id="MF_00360"/>
    </source>
</evidence>
<dbReference type="OrthoDB" id="9812702at2"/>
<dbReference type="EMBL" id="LQYT01000094">
    <property type="protein sequence ID" value="KYD12193.1"/>
    <property type="molecule type" value="Genomic_DNA"/>
</dbReference>
<evidence type="ECO:0000256" key="4">
    <source>
        <dbReference type="ARBA" id="ARBA00022980"/>
    </source>
</evidence>
<sequence length="95" mass="11504">MRKYEILYIIRPDIDEEGKKTLVERFDNVLKENGAEIIESKEWGRRRLAYEIKKYRDGIYHLINLRSEPKAVQEFDRLAKINDDIIRHMIVKLED</sequence>
<evidence type="ECO:0000256" key="3">
    <source>
        <dbReference type="ARBA" id="ARBA00022884"/>
    </source>
</evidence>
<gene>
    <name evidence="8" type="primary">rpsF</name>
    <name evidence="9" type="ORF">B4135_3107</name>
    <name evidence="10" type="ORF">C6P37_06510</name>
</gene>
<dbReference type="RefSeq" id="WP_020154689.1">
    <property type="nucleotide sequence ID" value="NZ_JBAIZG010000043.1"/>
</dbReference>
<dbReference type="PATRIC" id="fig|301148.3.peg.944"/>
<evidence type="ECO:0000313" key="10">
    <source>
        <dbReference type="EMBL" id="REJ28904.1"/>
    </source>
</evidence>
<dbReference type="NCBIfam" id="TIGR00166">
    <property type="entry name" value="S6"/>
    <property type="match status" value="1"/>
</dbReference>
<keyword evidence="4 8" id="KW-0689">Ribosomal protein</keyword>
<name>A0A150LIL0_9BACI</name>
<accession>A0A150LIL0</accession>
<proteinExistence type="inferred from homology"/>
<keyword evidence="2 8" id="KW-0699">rRNA-binding</keyword>
<dbReference type="FunFam" id="3.30.70.60:FF:000002">
    <property type="entry name" value="30S ribosomal protein S6"/>
    <property type="match status" value="1"/>
</dbReference>
<protein>
    <recommendedName>
        <fullName evidence="7 8">Small ribosomal subunit protein bS6</fullName>
    </recommendedName>
</protein>
<dbReference type="HAMAP" id="MF_00360">
    <property type="entry name" value="Ribosomal_bS6"/>
    <property type="match status" value="1"/>
</dbReference>
<dbReference type="InterPro" id="IPR035980">
    <property type="entry name" value="Ribosomal_bS6_sf"/>
</dbReference>
<evidence type="ECO:0000256" key="6">
    <source>
        <dbReference type="ARBA" id="ARBA00035104"/>
    </source>
</evidence>
<keyword evidence="5 8" id="KW-0687">Ribonucleoprotein</keyword>
<dbReference type="GO" id="GO:0005737">
    <property type="term" value="C:cytoplasm"/>
    <property type="evidence" value="ECO:0007669"/>
    <property type="project" value="UniProtKB-ARBA"/>
</dbReference>
<dbReference type="Gene3D" id="3.30.70.60">
    <property type="match status" value="1"/>
</dbReference>
<reference evidence="9 11" key="1">
    <citation type="submission" date="2016-01" db="EMBL/GenBank/DDBJ databases">
        <title>Draft Genome Sequences of Seven Thermophilic Sporeformers Isolated from Foods.</title>
        <authorList>
            <person name="Berendsen E.M."/>
            <person name="Wells-Bennik M.H."/>
            <person name="Krawcyk A.O."/>
            <person name="De Jong A."/>
            <person name="Holsappel S."/>
            <person name="Eijlander R.T."/>
            <person name="Kuipers O.P."/>
        </authorList>
    </citation>
    <scope>NUCLEOTIDE SEQUENCE [LARGE SCALE GENOMIC DNA]</scope>
    <source>
        <strain evidence="9 11">B4135</strain>
    </source>
</reference>
<reference evidence="10 12" key="2">
    <citation type="submission" date="2018-03" db="EMBL/GenBank/DDBJ databases">
        <authorList>
            <person name="Keele B.F."/>
        </authorList>
    </citation>
    <scope>NUCLEOTIDE SEQUENCE [LARGE SCALE GENOMIC DNA]</scope>
    <source>
        <strain evidence="10">ZCTH4_d</strain>
    </source>
</reference>
<evidence type="ECO:0000256" key="7">
    <source>
        <dbReference type="ARBA" id="ARBA00035294"/>
    </source>
</evidence>
<comment type="similarity">
    <text evidence="1 8">Belongs to the bacterial ribosomal protein bS6 family.</text>
</comment>
<dbReference type="PANTHER" id="PTHR21011:SF1">
    <property type="entry name" value="SMALL RIBOSOMAL SUBUNIT PROTEIN BS6M"/>
    <property type="match status" value="1"/>
</dbReference>